<dbReference type="EC" id="2.4.2.19" evidence="7"/>
<dbReference type="GO" id="GO:0005975">
    <property type="term" value="P:carbohydrate metabolic process"/>
    <property type="evidence" value="ECO:0007669"/>
    <property type="project" value="InterPro"/>
</dbReference>
<dbReference type="PANTHER" id="PTHR32179:SF3">
    <property type="entry name" value="NICOTINATE-NUCLEOTIDE PYROPHOSPHORYLASE [CARBOXYLATING]"/>
    <property type="match status" value="1"/>
</dbReference>
<dbReference type="InterPro" id="IPR004393">
    <property type="entry name" value="NadC"/>
</dbReference>
<comment type="subunit">
    <text evidence="6">Hexamer formed by 3 homodimers.</text>
</comment>
<comment type="catalytic activity">
    <reaction evidence="16">
        <text>nicotinate beta-D-ribonucleotide + CO2 + diphosphate = quinolinate + 5-phospho-alpha-D-ribose 1-diphosphate + 2 H(+)</text>
        <dbReference type="Rhea" id="RHEA:12733"/>
        <dbReference type="ChEBI" id="CHEBI:15378"/>
        <dbReference type="ChEBI" id="CHEBI:16526"/>
        <dbReference type="ChEBI" id="CHEBI:29959"/>
        <dbReference type="ChEBI" id="CHEBI:33019"/>
        <dbReference type="ChEBI" id="CHEBI:57502"/>
        <dbReference type="ChEBI" id="CHEBI:58017"/>
        <dbReference type="EC" id="2.4.2.19"/>
    </reaction>
</comment>
<keyword evidence="13 18" id="KW-0378">Hydrolase</keyword>
<dbReference type="InterPro" id="IPR036068">
    <property type="entry name" value="Nicotinate_pribotase-like_C"/>
</dbReference>
<evidence type="ECO:0000256" key="12">
    <source>
        <dbReference type="ARBA" id="ARBA00022679"/>
    </source>
</evidence>
<dbReference type="InterPro" id="IPR013320">
    <property type="entry name" value="ConA-like_dom_sf"/>
</dbReference>
<dbReference type="AlphaFoldDB" id="A0A8H7BH78"/>
<evidence type="ECO:0000313" key="19">
    <source>
        <dbReference type="Proteomes" id="UP000596902"/>
    </source>
</evidence>
<dbReference type="GO" id="GO:0009435">
    <property type="term" value="P:NAD+ biosynthetic process"/>
    <property type="evidence" value="ECO:0007669"/>
    <property type="project" value="UniProtKB-UniPathway"/>
</dbReference>
<dbReference type="SUPFAM" id="SSF51690">
    <property type="entry name" value="Nicotinate/Quinolinate PRTase C-terminal domain-like"/>
    <property type="match status" value="1"/>
</dbReference>
<dbReference type="SUPFAM" id="SSF54675">
    <property type="entry name" value="Nicotinate/Quinolinate PRTase N-terminal domain-like"/>
    <property type="match status" value="1"/>
</dbReference>
<dbReference type="GO" id="GO:0005737">
    <property type="term" value="C:cytoplasm"/>
    <property type="evidence" value="ECO:0007669"/>
    <property type="project" value="TreeGrafter"/>
</dbReference>
<reference evidence="18" key="1">
    <citation type="submission" date="2020-01" db="EMBL/GenBank/DDBJ databases">
        <authorList>
            <person name="Feng Z.H.Z."/>
        </authorList>
    </citation>
    <scope>NUCLEOTIDE SEQUENCE</scope>
    <source>
        <strain evidence="18">CBS107.38</strain>
    </source>
</reference>
<evidence type="ECO:0000259" key="17">
    <source>
        <dbReference type="PROSITE" id="PS51762"/>
    </source>
</evidence>
<dbReference type="InterPro" id="IPR027277">
    <property type="entry name" value="NadC/ModD"/>
</dbReference>
<dbReference type="Pfam" id="PF26113">
    <property type="entry name" value="GH16_XgeA"/>
    <property type="match status" value="1"/>
</dbReference>
<keyword evidence="19" id="KW-1185">Reference proteome</keyword>
<proteinExistence type="inferred from homology"/>
<evidence type="ECO:0000256" key="6">
    <source>
        <dbReference type="ARBA" id="ARBA00011218"/>
    </source>
</evidence>
<evidence type="ECO:0000256" key="8">
    <source>
        <dbReference type="ARBA" id="ARBA00012599"/>
    </source>
</evidence>
<name>A0A8H7BH78_9PLEO</name>
<comment type="similarity">
    <text evidence="5">Belongs to the NadC/ModD family.</text>
</comment>
<dbReference type="PROSITE" id="PS51762">
    <property type="entry name" value="GH16_2"/>
    <property type="match status" value="1"/>
</dbReference>
<keyword evidence="10" id="KW-0662">Pyridine nucleotide biosynthesis</keyword>
<accession>A0A8H7BH78</accession>
<dbReference type="Gene3D" id="2.60.120.200">
    <property type="match status" value="1"/>
</dbReference>
<dbReference type="EC" id="3.2.1.6" evidence="8"/>
<dbReference type="FunFam" id="2.60.120.200:FF:000114">
    <property type="entry name" value="Probable endo-1,3(4)-beta-glucanase NFIA_089530"/>
    <property type="match status" value="1"/>
</dbReference>
<dbReference type="GeneID" id="62199024"/>
<evidence type="ECO:0000256" key="15">
    <source>
        <dbReference type="ARBA" id="ARBA00033102"/>
    </source>
</evidence>
<evidence type="ECO:0000256" key="1">
    <source>
        <dbReference type="ARBA" id="ARBA00000124"/>
    </source>
</evidence>
<dbReference type="FunFam" id="3.90.1170.20:FF:000003">
    <property type="entry name" value="Nicotinate-nucleotide pyrophosphorylase [carboxylating]"/>
    <property type="match status" value="1"/>
</dbReference>
<dbReference type="Gene3D" id="3.20.20.70">
    <property type="entry name" value="Aldolase class I"/>
    <property type="match status" value="1"/>
</dbReference>
<feature type="domain" description="GH16" evidence="17">
    <location>
        <begin position="441"/>
        <end position="789"/>
    </location>
</feature>
<gene>
    <name evidence="18" type="ORF">GT037_000799</name>
</gene>
<evidence type="ECO:0000313" key="18">
    <source>
        <dbReference type="EMBL" id="KAF7681823.1"/>
    </source>
</evidence>
<dbReference type="FunFam" id="3.20.20.70:FF:000090">
    <property type="entry name" value="Nicotinate-nucleotide pyrophosphorylase [carboxylating]"/>
    <property type="match status" value="1"/>
</dbReference>
<evidence type="ECO:0000256" key="9">
    <source>
        <dbReference type="ARBA" id="ARBA00020990"/>
    </source>
</evidence>
<dbReference type="Pfam" id="PF02749">
    <property type="entry name" value="QRPTase_N"/>
    <property type="match status" value="1"/>
</dbReference>
<evidence type="ECO:0000256" key="4">
    <source>
        <dbReference type="ARBA" id="ARBA00006865"/>
    </source>
</evidence>
<comment type="pathway">
    <text evidence="3">Cofactor biosynthesis; NAD(+) biosynthesis; nicotinate D-ribonucleotide from quinolinate: step 1/1.</text>
</comment>
<organism evidence="18 19">
    <name type="scientific">Alternaria burnsii</name>
    <dbReference type="NCBI Taxonomy" id="1187904"/>
    <lineage>
        <taxon>Eukaryota</taxon>
        <taxon>Fungi</taxon>
        <taxon>Dikarya</taxon>
        <taxon>Ascomycota</taxon>
        <taxon>Pezizomycotina</taxon>
        <taxon>Dothideomycetes</taxon>
        <taxon>Pleosporomycetidae</taxon>
        <taxon>Pleosporales</taxon>
        <taxon>Pleosporineae</taxon>
        <taxon>Pleosporaceae</taxon>
        <taxon>Alternaria</taxon>
        <taxon>Alternaria sect. Alternaria</taxon>
    </lineage>
</organism>
<dbReference type="InterPro" id="IPR037128">
    <property type="entry name" value="Quinolinate_PRibosylTase_N_sf"/>
</dbReference>
<dbReference type="Pfam" id="PF01729">
    <property type="entry name" value="QRPTase_C"/>
    <property type="match status" value="1"/>
</dbReference>
<dbReference type="PANTHER" id="PTHR32179">
    <property type="entry name" value="NICOTINATE-NUCLEOTIDE PYROPHOSPHORYLASE [CARBOXYLATING]"/>
    <property type="match status" value="1"/>
</dbReference>
<evidence type="ECO:0000256" key="14">
    <source>
        <dbReference type="ARBA" id="ARBA00023295"/>
    </source>
</evidence>
<comment type="caution">
    <text evidence="18">The sequence shown here is derived from an EMBL/GenBank/DDBJ whole genome shotgun (WGS) entry which is preliminary data.</text>
</comment>
<dbReference type="NCBIfam" id="TIGR00078">
    <property type="entry name" value="nadC"/>
    <property type="match status" value="1"/>
</dbReference>
<dbReference type="UniPathway" id="UPA00253">
    <property type="reaction ID" value="UER00331"/>
</dbReference>
<dbReference type="Proteomes" id="UP000596902">
    <property type="component" value="Unassembled WGS sequence"/>
</dbReference>
<dbReference type="SUPFAM" id="SSF49899">
    <property type="entry name" value="Concanavalin A-like lectins/glucanases"/>
    <property type="match status" value="1"/>
</dbReference>
<dbReference type="InterPro" id="IPR022412">
    <property type="entry name" value="Quinolinate_PRibosylTrfase_N"/>
</dbReference>
<evidence type="ECO:0000256" key="11">
    <source>
        <dbReference type="ARBA" id="ARBA00022676"/>
    </source>
</evidence>
<dbReference type="GO" id="GO:0004514">
    <property type="term" value="F:nicotinate-nucleotide diphosphorylase (carboxylating) activity"/>
    <property type="evidence" value="ECO:0007669"/>
    <property type="project" value="UniProtKB-EC"/>
</dbReference>
<sequence>MAKVEGAPAHGAVAHLLPQTYKRLVSEWLEEDTPSFDYGGFVVGEEISEAKLLGKSEGIVAGVPFFDEVFRQLGCTVEWHVKEGASFQPVTHCATVRGPVRHLLLGERVALNTLARCSGIATKSNRLLTLLRGAGYPNILAGTRKTTPGFRLVEKYGMLVGGVDAHRVDLSAMTMLKDNHIVAAGSITNAVRAAKAAGGFAIKVEVECQSFDEADEAIAAGADIVMLDNFTPEGVQVAAKDLKDKWGRGTGDRKQILVEVSGGLTEYNVEKYVCGDIDIVSTSSIHQGVPHVDFSLKIVPKNSSFDMQYLNIILALTAVVSAIDIRAHNESHCKGVTSTYKNAQPDRCYAGGGVSYAWSFVAIPTNWKLSTRSHQGGNCKELVHTFNSDGKDSVCHGAPVNNVLYTGAGYGFINRKRSENIAVDSEDCVWKPDLLTLEDGTTYTLTDVEEETVKIIRKDMRSRVLITTVLAALSNAHEDHQSEGGQYTLTDDLTYKKFFSAFDFFDGPDPTKGFVKYQNQENAIKQGLVGYLEDTQSVFMGVDYTTKDTAGRASVRLESKKSWNHGLLVADIRHMPASECGSWPAFWLLSSSADWPQGGEVDILEGVNDYESNSVTLHTTTGCMVDNSTSAGGGSGVAGDIEAAPFTGLMSTDDCDVAAPGQLKNVGCSIHAPEIMSGIQTGGSGNTDTGGAVPLPSYGTEFNKAQGGVYAMEWSTIGISVWFFPRESHSFTENFSLNTTLPNPSRWGTPIAHFSGSGCDFSERFRDLKIIFNMAFCGEWAGAEWNKSCAKKTGVATCNEYVRDNPEVFKEAYWEIAGLKWFQKGAT</sequence>
<dbReference type="RefSeq" id="XP_038791702.1">
    <property type="nucleotide sequence ID" value="XM_038925846.1"/>
</dbReference>
<dbReference type="InterPro" id="IPR002638">
    <property type="entry name" value="Quinolinate_PRibosylTrfase_C"/>
</dbReference>
<evidence type="ECO:0000256" key="16">
    <source>
        <dbReference type="ARBA" id="ARBA00047445"/>
    </source>
</evidence>
<dbReference type="CDD" id="cd01572">
    <property type="entry name" value="QPRTase"/>
    <property type="match status" value="1"/>
</dbReference>
<dbReference type="InterPro" id="IPR000757">
    <property type="entry name" value="Beta-glucanase-like"/>
</dbReference>
<dbReference type="GO" id="GO:0034213">
    <property type="term" value="P:quinolinate catabolic process"/>
    <property type="evidence" value="ECO:0007669"/>
    <property type="project" value="TreeGrafter"/>
</dbReference>
<evidence type="ECO:0000256" key="3">
    <source>
        <dbReference type="ARBA" id="ARBA00004893"/>
    </source>
</evidence>
<evidence type="ECO:0000256" key="13">
    <source>
        <dbReference type="ARBA" id="ARBA00022801"/>
    </source>
</evidence>
<evidence type="ECO:0000256" key="5">
    <source>
        <dbReference type="ARBA" id="ARBA00009400"/>
    </source>
</evidence>
<dbReference type="Gene3D" id="3.90.1170.20">
    <property type="entry name" value="Quinolinate phosphoribosyl transferase, N-terminal domain"/>
    <property type="match status" value="1"/>
</dbReference>
<comment type="catalytic activity">
    <reaction evidence="1">
        <text>Endohydrolysis of (1-&gt;3)- or (1-&gt;4)-linkages in beta-D-glucans when the glucose residue whose reducing group is involved in the linkage to be hydrolyzed is itself substituted at C-3.</text>
        <dbReference type="EC" id="3.2.1.6"/>
    </reaction>
</comment>
<comment type="similarity">
    <text evidence="4">Belongs to the glycosyl hydrolase 16 family.</text>
</comment>
<dbReference type="GO" id="GO:0052861">
    <property type="term" value="F:endo-1,3(4)-beta-glucanase activity"/>
    <property type="evidence" value="ECO:0007669"/>
    <property type="project" value="UniProtKB-EC"/>
</dbReference>
<dbReference type="InterPro" id="IPR013785">
    <property type="entry name" value="Aldolase_TIM"/>
</dbReference>
<dbReference type="CDD" id="cd02181">
    <property type="entry name" value="GH16_fungal_Lam16A_glucanase"/>
    <property type="match status" value="1"/>
</dbReference>
<reference evidence="18" key="2">
    <citation type="submission" date="2020-08" db="EMBL/GenBank/DDBJ databases">
        <title>Draft Genome Sequence of Cumin Blight Pathogen Alternaria burnsii.</title>
        <authorList>
            <person name="Feng Z."/>
        </authorList>
    </citation>
    <scope>NUCLEOTIDE SEQUENCE</scope>
    <source>
        <strain evidence="18">CBS107.38</strain>
    </source>
</reference>
<evidence type="ECO:0000256" key="10">
    <source>
        <dbReference type="ARBA" id="ARBA00022642"/>
    </source>
</evidence>
<keyword evidence="11" id="KW-0328">Glycosyltransferase</keyword>
<comment type="function">
    <text evidence="2">Involved in the catabolism of quinolinic acid (QA).</text>
</comment>
<evidence type="ECO:0000256" key="2">
    <source>
        <dbReference type="ARBA" id="ARBA00003237"/>
    </source>
</evidence>
<keyword evidence="12" id="KW-0808">Transferase</keyword>
<protein>
    <recommendedName>
        <fullName evidence="9">Nicotinate-nucleotide pyrophosphorylase [carboxylating]</fullName>
        <ecNumber evidence="7">2.4.2.19</ecNumber>
        <ecNumber evidence="8">3.2.1.6</ecNumber>
    </recommendedName>
    <alternativeName>
        <fullName evidence="15">Quinolinate phosphoribosyltransferase [decarboxylating]</fullName>
    </alternativeName>
</protein>
<keyword evidence="14" id="KW-0326">Glycosidase</keyword>
<dbReference type="EMBL" id="JAAABM010000001">
    <property type="protein sequence ID" value="KAF7681823.1"/>
    <property type="molecule type" value="Genomic_DNA"/>
</dbReference>
<evidence type="ECO:0000256" key="7">
    <source>
        <dbReference type="ARBA" id="ARBA00011944"/>
    </source>
</evidence>